<feature type="domain" description="C2H2-type" evidence="2">
    <location>
        <begin position="370"/>
        <end position="390"/>
    </location>
</feature>
<dbReference type="EMBL" id="MCGO01000018">
    <property type="protein sequence ID" value="ORY46049.1"/>
    <property type="molecule type" value="Genomic_DNA"/>
</dbReference>
<evidence type="ECO:0000259" key="2">
    <source>
        <dbReference type="PROSITE" id="PS00028"/>
    </source>
</evidence>
<comment type="caution">
    <text evidence="3">The sequence shown here is derived from an EMBL/GenBank/DDBJ whole genome shotgun (WGS) entry which is preliminary data.</text>
</comment>
<dbReference type="OrthoDB" id="2159586at2759"/>
<evidence type="ECO:0000313" key="4">
    <source>
        <dbReference type="Proteomes" id="UP000193642"/>
    </source>
</evidence>
<organism evidence="3 4">
    <name type="scientific">Rhizoclosmatium globosum</name>
    <dbReference type="NCBI Taxonomy" id="329046"/>
    <lineage>
        <taxon>Eukaryota</taxon>
        <taxon>Fungi</taxon>
        <taxon>Fungi incertae sedis</taxon>
        <taxon>Chytridiomycota</taxon>
        <taxon>Chytridiomycota incertae sedis</taxon>
        <taxon>Chytridiomycetes</taxon>
        <taxon>Chytridiales</taxon>
        <taxon>Chytriomycetaceae</taxon>
        <taxon>Rhizoclosmatium</taxon>
    </lineage>
</organism>
<sequence length="530" mass="58247">MELPVNEARESIKEVVIIAQNAALEASNGQAINVKSEAHSSCKAEGEPLLPPSPSGLSTATRAVPYPSEYSDYHPPNASISSLPSDAPHPPEPYETYSHTQYDHYPPEHGHAHPPEGYQEGEYYEHHQGYYDEYGYYQPHPHSQYHYDEFAYNGEQAGYEAGATDEHWGHHPDHTPSATPPSETPYSGVNPDGAPWESSDAIPVNPLNYHDIPASAEHSLLAPTTVLIPEHLALLGEEPVRTKRKYTRRQPYDPKQPATTTKKIGRPTKIPSPSSECTTKQKRGRKTLVNLRQSSTTSSSDIPSQIPTSRKKAALLEQTVHHLASGGTFHSLLRLLYFPPPLDPTLPPKRIHLSKSHVTDPATNAKVFVCLVCTKEYGTANGLKYHLTQHRPAEFPVGWYWTRVRGGKGLADETARYLCMQEGCGKGYGSLAGLKYHLEHGHGHVWDDQRRVVGGEEQVGGGVDVGDAVSGEFAESGDEEDGMSDVDGEDENVDVGNALKEAMAGIHDSSVTLFEVDGFESKEEELNDDE</sequence>
<dbReference type="PROSITE" id="PS00028">
    <property type="entry name" value="ZINC_FINGER_C2H2_1"/>
    <property type="match status" value="2"/>
</dbReference>
<dbReference type="AlphaFoldDB" id="A0A1Y2CGA0"/>
<dbReference type="Proteomes" id="UP000193642">
    <property type="component" value="Unassembled WGS sequence"/>
</dbReference>
<dbReference type="InterPro" id="IPR013087">
    <property type="entry name" value="Znf_C2H2_type"/>
</dbReference>
<proteinExistence type="predicted"/>
<feature type="region of interest" description="Disordered" evidence="1">
    <location>
        <begin position="163"/>
        <end position="199"/>
    </location>
</feature>
<protein>
    <recommendedName>
        <fullName evidence="2">C2H2-type domain-containing protein</fullName>
    </recommendedName>
</protein>
<name>A0A1Y2CGA0_9FUNG</name>
<feature type="region of interest" description="Disordered" evidence="1">
    <location>
        <begin position="239"/>
        <end position="307"/>
    </location>
</feature>
<dbReference type="SMART" id="SM00355">
    <property type="entry name" value="ZnF_C2H2"/>
    <property type="match status" value="2"/>
</dbReference>
<feature type="compositionally biased region" description="Basic and acidic residues" evidence="1">
    <location>
        <begin position="164"/>
        <end position="174"/>
    </location>
</feature>
<feature type="domain" description="C2H2-type" evidence="2">
    <location>
        <begin position="419"/>
        <end position="442"/>
    </location>
</feature>
<feature type="region of interest" description="Disordered" evidence="1">
    <location>
        <begin position="459"/>
        <end position="492"/>
    </location>
</feature>
<evidence type="ECO:0000313" key="3">
    <source>
        <dbReference type="EMBL" id="ORY46049.1"/>
    </source>
</evidence>
<feature type="region of interest" description="Disordered" evidence="1">
    <location>
        <begin position="43"/>
        <end position="94"/>
    </location>
</feature>
<feature type="compositionally biased region" description="Acidic residues" evidence="1">
    <location>
        <begin position="475"/>
        <end position="492"/>
    </location>
</feature>
<reference evidence="3 4" key="1">
    <citation type="submission" date="2016-07" db="EMBL/GenBank/DDBJ databases">
        <title>Pervasive Adenine N6-methylation of Active Genes in Fungi.</title>
        <authorList>
            <consortium name="DOE Joint Genome Institute"/>
            <person name="Mondo S.J."/>
            <person name="Dannebaum R.O."/>
            <person name="Kuo R.C."/>
            <person name="Labutti K."/>
            <person name="Haridas S."/>
            <person name="Kuo A."/>
            <person name="Salamov A."/>
            <person name="Ahrendt S.R."/>
            <person name="Lipzen A."/>
            <person name="Sullivan W."/>
            <person name="Andreopoulos W.B."/>
            <person name="Clum A."/>
            <person name="Lindquist E."/>
            <person name="Daum C."/>
            <person name="Ramamoorthy G.K."/>
            <person name="Gryganskyi A."/>
            <person name="Culley D."/>
            <person name="Magnuson J.K."/>
            <person name="James T.Y."/>
            <person name="O'Malley M.A."/>
            <person name="Stajich J.E."/>
            <person name="Spatafora J.W."/>
            <person name="Visel A."/>
            <person name="Grigoriev I.V."/>
        </authorList>
    </citation>
    <scope>NUCLEOTIDE SEQUENCE [LARGE SCALE GENOMIC DNA]</scope>
    <source>
        <strain evidence="3 4">JEL800</strain>
    </source>
</reference>
<dbReference type="Gene3D" id="3.30.160.60">
    <property type="entry name" value="Classic Zinc Finger"/>
    <property type="match status" value="1"/>
</dbReference>
<keyword evidence="4" id="KW-1185">Reference proteome</keyword>
<accession>A0A1Y2CGA0</accession>
<feature type="compositionally biased region" description="Low complexity" evidence="1">
    <location>
        <begin position="293"/>
        <end position="307"/>
    </location>
</feature>
<gene>
    <name evidence="3" type="ORF">BCR33DRAFT_716056</name>
</gene>
<evidence type="ECO:0000256" key="1">
    <source>
        <dbReference type="SAM" id="MobiDB-lite"/>
    </source>
</evidence>